<reference evidence="2 3" key="1">
    <citation type="submission" date="2005-09" db="EMBL/GenBank/DDBJ databases">
        <authorList>
            <person name="Mural R.J."/>
            <person name="Li P.W."/>
            <person name="Adams M.D."/>
            <person name="Amanatides P.G."/>
            <person name="Baden-Tillson H."/>
            <person name="Barnstead M."/>
            <person name="Chin S.H."/>
            <person name="Dew I."/>
            <person name="Evans C.A."/>
            <person name="Ferriera S."/>
            <person name="Flanigan M."/>
            <person name="Fosler C."/>
            <person name="Glodek A."/>
            <person name="Gu Z."/>
            <person name="Holt R.A."/>
            <person name="Jennings D."/>
            <person name="Kraft C.L."/>
            <person name="Lu F."/>
            <person name="Nguyen T."/>
            <person name="Nusskern D.R."/>
            <person name="Pfannkoch C.M."/>
            <person name="Sitter C."/>
            <person name="Sutton G.G."/>
            <person name="Venter J.C."/>
            <person name="Wang Z."/>
            <person name="Woodage T."/>
            <person name="Zheng X.H."/>
            <person name="Zhong F."/>
        </authorList>
    </citation>
    <scope>NUCLEOTIDE SEQUENCE [LARGE SCALE GENOMIC DNA]</scope>
    <source>
        <strain>BN</strain>
        <strain evidence="3">Sprague-Dawley</strain>
    </source>
</reference>
<organism evidence="2 3">
    <name type="scientific">Rattus norvegicus</name>
    <name type="common">Rat</name>
    <dbReference type="NCBI Taxonomy" id="10116"/>
    <lineage>
        <taxon>Eukaryota</taxon>
        <taxon>Metazoa</taxon>
        <taxon>Chordata</taxon>
        <taxon>Craniata</taxon>
        <taxon>Vertebrata</taxon>
        <taxon>Euteleostomi</taxon>
        <taxon>Mammalia</taxon>
        <taxon>Eutheria</taxon>
        <taxon>Euarchontoglires</taxon>
        <taxon>Glires</taxon>
        <taxon>Rodentia</taxon>
        <taxon>Myomorpha</taxon>
        <taxon>Muroidea</taxon>
        <taxon>Muridae</taxon>
        <taxon>Murinae</taxon>
        <taxon>Rattus</taxon>
    </lineage>
</organism>
<dbReference type="Gene3D" id="1.10.238.10">
    <property type="entry name" value="EF-hand"/>
    <property type="match status" value="1"/>
</dbReference>
<proteinExistence type="predicted"/>
<gene>
    <name evidence="2" type="ORF">rCG_25793</name>
</gene>
<feature type="domain" description="EF-hand" evidence="1">
    <location>
        <begin position="1"/>
        <end position="25"/>
    </location>
</feature>
<dbReference type="AlphaFoldDB" id="A6I1L2"/>
<dbReference type="InterPro" id="IPR002048">
    <property type="entry name" value="EF_hand_dom"/>
</dbReference>
<dbReference type="SUPFAM" id="SSF47473">
    <property type="entry name" value="EF-hand"/>
    <property type="match status" value="1"/>
</dbReference>
<evidence type="ECO:0000259" key="1">
    <source>
        <dbReference type="PROSITE" id="PS50222"/>
    </source>
</evidence>
<dbReference type="PROSITE" id="PS50222">
    <property type="entry name" value="EF_HAND_2"/>
    <property type="match status" value="1"/>
</dbReference>
<dbReference type="InterPro" id="IPR011992">
    <property type="entry name" value="EF-hand-dom_pair"/>
</dbReference>
<protein>
    <submittedName>
        <fullName evidence="2">RCG25793</fullName>
    </submittedName>
</protein>
<sequence length="67" mass="7516">MFDQTGDGKILYNQFGDMMRALGQNPTNTKVPKILGNPKSDEMDVKVLDFEHSLSMLHTESTDKDQG</sequence>
<accession>A6I1L2</accession>
<dbReference type="PANTHER" id="PTHR23048">
    <property type="entry name" value="MYOSIN LIGHT CHAIN 1, 3"/>
    <property type="match status" value="1"/>
</dbReference>
<dbReference type="PANTHER" id="PTHR23048:SF7">
    <property type="entry name" value="SIMILAR TO MYOSIN, LIGHT POLYPEPTIDE 6, ALKALI, SMOOTH MUSCLE AND NON-MUSCLE"/>
    <property type="match status" value="1"/>
</dbReference>
<name>A6I1L2_RAT</name>
<dbReference type="Proteomes" id="UP000234681">
    <property type="component" value="Chromosome 8"/>
</dbReference>
<evidence type="ECO:0000313" key="2">
    <source>
        <dbReference type="EMBL" id="EDL77715.1"/>
    </source>
</evidence>
<dbReference type="EMBL" id="CH473954">
    <property type="protein sequence ID" value="EDL77715.1"/>
    <property type="molecule type" value="Genomic_DNA"/>
</dbReference>
<evidence type="ECO:0000313" key="3">
    <source>
        <dbReference type="Proteomes" id="UP000234681"/>
    </source>
</evidence>
<dbReference type="GO" id="GO:0005509">
    <property type="term" value="F:calcium ion binding"/>
    <property type="evidence" value="ECO:0007669"/>
    <property type="project" value="InterPro"/>
</dbReference>
<dbReference type="InterPro" id="IPR050230">
    <property type="entry name" value="CALM/Myosin/TropC-like"/>
</dbReference>